<name>A0A517YB30_9BACT</name>
<evidence type="ECO:0000259" key="6">
    <source>
        <dbReference type="PROSITE" id="PS51007"/>
    </source>
</evidence>
<dbReference type="Gene3D" id="2.120.10.30">
    <property type="entry name" value="TolB, C-terminal domain"/>
    <property type="match status" value="1"/>
</dbReference>
<dbReference type="InterPro" id="IPR011041">
    <property type="entry name" value="Quinoprot_gluc/sorb_DH_b-prop"/>
</dbReference>
<dbReference type="NCBIfam" id="TIGR02603">
    <property type="entry name" value="CxxCH_TIGR02603"/>
    <property type="match status" value="1"/>
</dbReference>
<dbReference type="InterPro" id="IPR013427">
    <property type="entry name" value="Haem-bd_dom_put"/>
</dbReference>
<evidence type="ECO:0000256" key="3">
    <source>
        <dbReference type="ARBA" id="ARBA00023004"/>
    </source>
</evidence>
<dbReference type="GO" id="GO:0046872">
    <property type="term" value="F:metal ion binding"/>
    <property type="evidence" value="ECO:0007669"/>
    <property type="project" value="UniProtKB-KW"/>
</dbReference>
<dbReference type="InterPro" id="IPR011042">
    <property type="entry name" value="6-blade_b-propeller_TolB-like"/>
</dbReference>
<gene>
    <name evidence="7" type="ORF">ETAA8_25360</name>
</gene>
<dbReference type="OrthoDB" id="225269at2"/>
<feature type="domain" description="Cytochrome c" evidence="6">
    <location>
        <begin position="847"/>
        <end position="979"/>
    </location>
</feature>
<protein>
    <submittedName>
        <fullName evidence="7">Cytochrome c</fullName>
    </submittedName>
</protein>
<organism evidence="7 8">
    <name type="scientific">Anatilimnocola aggregata</name>
    <dbReference type="NCBI Taxonomy" id="2528021"/>
    <lineage>
        <taxon>Bacteria</taxon>
        <taxon>Pseudomonadati</taxon>
        <taxon>Planctomycetota</taxon>
        <taxon>Planctomycetia</taxon>
        <taxon>Pirellulales</taxon>
        <taxon>Pirellulaceae</taxon>
        <taxon>Anatilimnocola</taxon>
    </lineage>
</organism>
<dbReference type="AlphaFoldDB" id="A0A517YB30"/>
<dbReference type="Gene3D" id="1.10.760.10">
    <property type="entry name" value="Cytochrome c-like domain"/>
    <property type="match status" value="1"/>
</dbReference>
<dbReference type="SUPFAM" id="SSF48371">
    <property type="entry name" value="ARM repeat"/>
    <property type="match status" value="1"/>
</dbReference>
<accession>A0A517YB30</accession>
<dbReference type="Pfam" id="PF23500">
    <property type="entry name" value="DUF7133"/>
    <property type="match status" value="1"/>
</dbReference>
<dbReference type="SUPFAM" id="SSF50952">
    <property type="entry name" value="Soluble quinoprotein glucose dehydrogenase"/>
    <property type="match status" value="1"/>
</dbReference>
<reference evidence="7 8" key="1">
    <citation type="submission" date="2019-02" db="EMBL/GenBank/DDBJ databases">
        <title>Deep-cultivation of Planctomycetes and their phenomic and genomic characterization uncovers novel biology.</title>
        <authorList>
            <person name="Wiegand S."/>
            <person name="Jogler M."/>
            <person name="Boedeker C."/>
            <person name="Pinto D."/>
            <person name="Vollmers J."/>
            <person name="Rivas-Marin E."/>
            <person name="Kohn T."/>
            <person name="Peeters S.H."/>
            <person name="Heuer A."/>
            <person name="Rast P."/>
            <person name="Oberbeckmann S."/>
            <person name="Bunk B."/>
            <person name="Jeske O."/>
            <person name="Meyerdierks A."/>
            <person name="Storesund J.E."/>
            <person name="Kallscheuer N."/>
            <person name="Luecker S."/>
            <person name="Lage O.M."/>
            <person name="Pohl T."/>
            <person name="Merkel B.J."/>
            <person name="Hornburger P."/>
            <person name="Mueller R.-W."/>
            <person name="Bruemmer F."/>
            <person name="Labrenz M."/>
            <person name="Spormann A.M."/>
            <person name="Op den Camp H."/>
            <person name="Overmann J."/>
            <person name="Amann R."/>
            <person name="Jetten M.S.M."/>
            <person name="Mascher T."/>
            <person name="Medema M.H."/>
            <person name="Devos D.P."/>
            <person name="Kaster A.-K."/>
            <person name="Ovreas L."/>
            <person name="Rohde M."/>
            <person name="Galperin M.Y."/>
            <person name="Jogler C."/>
        </authorList>
    </citation>
    <scope>NUCLEOTIDE SEQUENCE [LARGE SCALE GENOMIC DNA]</scope>
    <source>
        <strain evidence="7 8">ETA_A8</strain>
    </source>
</reference>
<dbReference type="Proteomes" id="UP000315017">
    <property type="component" value="Chromosome"/>
</dbReference>
<sequence precursor="true">MQRITFVLLLIALSLTQSLAEDTSAPVPTKVAASRMKVPEGFHVSLFAGEPDIVQPIAFTFDDRGRLWVVECLSYPQWSKTGEGRDRVTILEDRDGDGTFDEKTIFYDKGVNLSGIEWGYGGVWLTAVPNLIFIPDRNGDDKPDGEPVVVLNGFDLAAKHNVVNGLAWGPDGYLYGLNGILSNSRVGRPGQPDAERKPINCGVWRVDPKTHEFEPFAYGTTNPWGLDWNEHGQLFITNCVIKHLFHVVQGGHYERMFGQDLSPRSYGLIQSCADHLHWGGGHWTSSRGGQGIHNDAGGGHAHSGCLIYQGDAWPEAYRNRVYACNIHGARVNQDRLEPHGSGYVAKHEPDFLHAGDPWFRGLAVKQGPDGSVYMTDWCDTGECHDYIECDHSNGRIYKITHGTAKAKSPALQTNQLELAKQALSKNEWLARHARRRLQEMAATDELDKVVVREALITELVTGENEHGKLRALWALQATRQIIDADLRGAMRDENAYVRTWAVTLAVDSPKAKNPHLDMLLRLAAEDRAPQVRLALASALQRLTAKERLPLATRLVAHEEDAGDHHIPLMLWYGIEPIAGEMPAEMYKLLAECRIPLVRQHLVRRLLEEDPGDQRLATLIETLGNVRDAQVQLDLQRGILLALEGRRSVPMPMTWPAVFETLSDSRTVDVQDHAVALAVKFDDAAVIAKLKKQLVDMGQDLGTRQQALALILTKLPVELPVTLHGLLREPAIRAQAIKALAAYNHPGTPAELVNLYGSLTEAERADVVQTLASRPAYAVALLSAVQEKKLPRTDITAGVLRQLQALNHKDVAAKLEAIWGTIRPAAEDKKELAAKYKSLLTTETLATANASHGRAIFAKNCASCHKLFDEGGKMGPDLTGSQRTNLDYVLENALDPSAVVPRDYQVTTFLLDNGRVVQGIVLRETAVAVTAQTPNEVLTIPVSTIEERKLSKLSMMPEGIFQRLSDNDVRDLVAYLASSRQVPLPMQ</sequence>
<dbReference type="SUPFAM" id="SSF46626">
    <property type="entry name" value="Cytochrome c"/>
    <property type="match status" value="1"/>
</dbReference>
<keyword evidence="2 4" id="KW-0479">Metal-binding</keyword>
<evidence type="ECO:0000256" key="1">
    <source>
        <dbReference type="ARBA" id="ARBA00022617"/>
    </source>
</evidence>
<evidence type="ECO:0000313" key="7">
    <source>
        <dbReference type="EMBL" id="QDU27448.1"/>
    </source>
</evidence>
<dbReference type="PANTHER" id="PTHR33546">
    <property type="entry name" value="LARGE, MULTIFUNCTIONAL SECRETED PROTEIN-RELATED"/>
    <property type="match status" value="1"/>
</dbReference>
<dbReference type="KEGG" id="aagg:ETAA8_25360"/>
<dbReference type="InterPro" id="IPR055557">
    <property type="entry name" value="DUF7133"/>
</dbReference>
<evidence type="ECO:0000256" key="5">
    <source>
        <dbReference type="SAM" id="SignalP"/>
    </source>
</evidence>
<dbReference type="NCBIfam" id="TIGR02604">
    <property type="entry name" value="Piru_Ver_Nterm"/>
    <property type="match status" value="1"/>
</dbReference>
<dbReference type="RefSeq" id="WP_145088289.1">
    <property type="nucleotide sequence ID" value="NZ_CP036274.1"/>
</dbReference>
<dbReference type="Pfam" id="PF13442">
    <property type="entry name" value="Cytochrome_CBB3"/>
    <property type="match status" value="1"/>
</dbReference>
<dbReference type="EMBL" id="CP036274">
    <property type="protein sequence ID" value="QDU27448.1"/>
    <property type="molecule type" value="Genomic_DNA"/>
</dbReference>
<evidence type="ECO:0000256" key="4">
    <source>
        <dbReference type="PROSITE-ProRule" id="PRU00433"/>
    </source>
</evidence>
<evidence type="ECO:0000313" key="8">
    <source>
        <dbReference type="Proteomes" id="UP000315017"/>
    </source>
</evidence>
<proteinExistence type="predicted"/>
<keyword evidence="1 4" id="KW-0349">Heme</keyword>
<dbReference type="InterPro" id="IPR013428">
    <property type="entry name" value="Membrane-bound_put_N"/>
</dbReference>
<keyword evidence="5" id="KW-0732">Signal</keyword>
<dbReference type="InterPro" id="IPR009056">
    <property type="entry name" value="Cyt_c-like_dom"/>
</dbReference>
<dbReference type="InterPro" id="IPR016024">
    <property type="entry name" value="ARM-type_fold"/>
</dbReference>
<feature type="signal peptide" evidence="5">
    <location>
        <begin position="1"/>
        <end position="20"/>
    </location>
</feature>
<feature type="chain" id="PRO_5022205099" evidence="5">
    <location>
        <begin position="21"/>
        <end position="986"/>
    </location>
</feature>
<keyword evidence="8" id="KW-1185">Reference proteome</keyword>
<dbReference type="PROSITE" id="PS51007">
    <property type="entry name" value="CYTC"/>
    <property type="match status" value="1"/>
</dbReference>
<dbReference type="GO" id="GO:0009055">
    <property type="term" value="F:electron transfer activity"/>
    <property type="evidence" value="ECO:0007669"/>
    <property type="project" value="InterPro"/>
</dbReference>
<dbReference type="PANTHER" id="PTHR33546:SF1">
    <property type="entry name" value="LARGE, MULTIFUNCTIONAL SECRETED PROTEIN"/>
    <property type="match status" value="1"/>
</dbReference>
<evidence type="ECO:0000256" key="2">
    <source>
        <dbReference type="ARBA" id="ARBA00022723"/>
    </source>
</evidence>
<dbReference type="GO" id="GO:0020037">
    <property type="term" value="F:heme binding"/>
    <property type="evidence" value="ECO:0007669"/>
    <property type="project" value="InterPro"/>
</dbReference>
<dbReference type="InterPro" id="IPR036909">
    <property type="entry name" value="Cyt_c-like_dom_sf"/>
</dbReference>
<keyword evidence="3 4" id="KW-0408">Iron</keyword>